<dbReference type="STRING" id="530564.Psta_1315"/>
<dbReference type="InterPro" id="IPR021279">
    <property type="entry name" value="DUF2721"/>
</dbReference>
<sequence>MQLDLSSPALLFPTVSLLMLAYTNRFLALASLIRNLHASHVQNPDEVTLREIANLRFRLKLIQMMQLLGVLALFSCVACMLLLYAGWTIGAGSAFAVGLVLMLGSLSMSIWEIRISSIALDLHLRDVVSLTKSKQRWLSDDWLGL</sequence>
<evidence type="ECO:0008006" key="4">
    <source>
        <dbReference type="Google" id="ProtNLM"/>
    </source>
</evidence>
<organism evidence="2 3">
    <name type="scientific">Pirellula staleyi (strain ATCC 27377 / DSM 6068 / ICPB 4128)</name>
    <name type="common">Pirella staleyi</name>
    <dbReference type="NCBI Taxonomy" id="530564"/>
    <lineage>
        <taxon>Bacteria</taxon>
        <taxon>Pseudomonadati</taxon>
        <taxon>Planctomycetota</taxon>
        <taxon>Planctomycetia</taxon>
        <taxon>Pirellulales</taxon>
        <taxon>Pirellulaceae</taxon>
        <taxon>Pirellula</taxon>
    </lineage>
</organism>
<accession>D2QWB7</accession>
<protein>
    <recommendedName>
        <fullName evidence="4">II family cellulose-binding protein</fullName>
    </recommendedName>
</protein>
<keyword evidence="1" id="KW-1133">Transmembrane helix</keyword>
<dbReference type="Proteomes" id="UP000001887">
    <property type="component" value="Chromosome"/>
</dbReference>
<feature type="transmembrane region" description="Helical" evidence="1">
    <location>
        <begin position="67"/>
        <end position="87"/>
    </location>
</feature>
<gene>
    <name evidence="2" type="ordered locus">Psta_1315</name>
</gene>
<name>D2QWB7_PIRSD</name>
<keyword evidence="1" id="KW-0472">Membrane</keyword>
<dbReference type="eggNOG" id="ENOG5032RP9">
    <property type="taxonomic scope" value="Bacteria"/>
</dbReference>
<reference evidence="2 3" key="1">
    <citation type="journal article" date="2009" name="Stand. Genomic Sci.">
        <title>Complete genome sequence of Pirellula staleyi type strain (ATCC 27377).</title>
        <authorList>
            <person name="Clum A."/>
            <person name="Tindall B.J."/>
            <person name="Sikorski J."/>
            <person name="Ivanova N."/>
            <person name="Mavrommatis K."/>
            <person name="Lucas S."/>
            <person name="Glavina del Rio T."/>
            <person name="Nolan M."/>
            <person name="Chen F."/>
            <person name="Tice H."/>
            <person name="Pitluck S."/>
            <person name="Cheng J.F."/>
            <person name="Chertkov O."/>
            <person name="Brettin T."/>
            <person name="Han C."/>
            <person name="Detter J.C."/>
            <person name="Kuske C."/>
            <person name="Bruce D."/>
            <person name="Goodwin L."/>
            <person name="Ovchinikova G."/>
            <person name="Pati A."/>
            <person name="Mikhailova N."/>
            <person name="Chen A."/>
            <person name="Palaniappan K."/>
            <person name="Land M."/>
            <person name="Hauser L."/>
            <person name="Chang Y.J."/>
            <person name="Jeffries C.D."/>
            <person name="Chain P."/>
            <person name="Rohde M."/>
            <person name="Goker M."/>
            <person name="Bristow J."/>
            <person name="Eisen J.A."/>
            <person name="Markowitz V."/>
            <person name="Hugenholtz P."/>
            <person name="Kyrpides N.C."/>
            <person name="Klenk H.P."/>
            <person name="Lapidus A."/>
        </authorList>
    </citation>
    <scope>NUCLEOTIDE SEQUENCE [LARGE SCALE GENOMIC DNA]</scope>
    <source>
        <strain evidence="3">ATCC 27377 / DSM 6068 / ICPB 4128</strain>
    </source>
</reference>
<keyword evidence="1" id="KW-0812">Transmembrane</keyword>
<feature type="transmembrane region" description="Helical" evidence="1">
    <location>
        <begin position="93"/>
        <end position="111"/>
    </location>
</feature>
<dbReference type="KEGG" id="psl:Psta_1315"/>
<dbReference type="AlphaFoldDB" id="D2QWB7"/>
<evidence type="ECO:0000256" key="1">
    <source>
        <dbReference type="SAM" id="Phobius"/>
    </source>
</evidence>
<proteinExistence type="predicted"/>
<feature type="transmembrane region" description="Helical" evidence="1">
    <location>
        <begin position="12"/>
        <end position="33"/>
    </location>
</feature>
<evidence type="ECO:0000313" key="3">
    <source>
        <dbReference type="Proteomes" id="UP000001887"/>
    </source>
</evidence>
<dbReference type="EMBL" id="CP001848">
    <property type="protein sequence ID" value="ADB15992.1"/>
    <property type="molecule type" value="Genomic_DNA"/>
</dbReference>
<evidence type="ECO:0000313" key="2">
    <source>
        <dbReference type="EMBL" id="ADB15992.1"/>
    </source>
</evidence>
<dbReference type="Pfam" id="PF11026">
    <property type="entry name" value="DUF2721"/>
    <property type="match status" value="1"/>
</dbReference>
<dbReference type="OrthoDB" id="9813525at2"/>
<dbReference type="HOGENOM" id="CLU_126543_0_0_0"/>
<keyword evidence="3" id="KW-1185">Reference proteome</keyword>